<protein>
    <submittedName>
        <fullName evidence="2">Uncharacterized protein</fullName>
    </submittedName>
</protein>
<evidence type="ECO:0000256" key="1">
    <source>
        <dbReference type="SAM" id="SignalP"/>
    </source>
</evidence>
<evidence type="ECO:0000313" key="3">
    <source>
        <dbReference type="Proteomes" id="UP000605970"/>
    </source>
</evidence>
<organism evidence="2 3">
    <name type="scientific">Meloidogyne graminicola</name>
    <dbReference type="NCBI Taxonomy" id="189291"/>
    <lineage>
        <taxon>Eukaryota</taxon>
        <taxon>Metazoa</taxon>
        <taxon>Ecdysozoa</taxon>
        <taxon>Nematoda</taxon>
        <taxon>Chromadorea</taxon>
        <taxon>Rhabditida</taxon>
        <taxon>Tylenchina</taxon>
        <taxon>Tylenchomorpha</taxon>
        <taxon>Tylenchoidea</taxon>
        <taxon>Meloidogynidae</taxon>
        <taxon>Meloidogyninae</taxon>
        <taxon>Meloidogyne</taxon>
    </lineage>
</organism>
<dbReference type="EMBL" id="JABEBT010000019">
    <property type="protein sequence ID" value="KAF7637519.1"/>
    <property type="molecule type" value="Genomic_DNA"/>
</dbReference>
<comment type="caution">
    <text evidence="2">The sequence shown here is derived from an EMBL/GenBank/DDBJ whole genome shotgun (WGS) entry which is preliminary data.</text>
</comment>
<dbReference type="Proteomes" id="UP000605970">
    <property type="component" value="Unassembled WGS sequence"/>
</dbReference>
<keyword evidence="3" id="KW-1185">Reference proteome</keyword>
<sequence length="77" mass="9145">MKIILTTIILLFIVYVYASHPPPHYCDEYKPYCPKGYECNFKVRKCQPPKPIYCQKYPPYCPKGYVCNPKTKKCVKY</sequence>
<proteinExistence type="predicted"/>
<accession>A0A8S9ZV72</accession>
<keyword evidence="1" id="KW-0732">Signal</keyword>
<reference evidence="2" key="1">
    <citation type="journal article" date="2020" name="Ecol. Evol.">
        <title>Genome structure and content of the rice root-knot nematode (Meloidogyne graminicola).</title>
        <authorList>
            <person name="Phan N.T."/>
            <person name="Danchin E.G.J."/>
            <person name="Klopp C."/>
            <person name="Perfus-Barbeoch L."/>
            <person name="Kozlowski D.K."/>
            <person name="Koutsovoulos G.D."/>
            <person name="Lopez-Roques C."/>
            <person name="Bouchez O."/>
            <person name="Zahm M."/>
            <person name="Besnard G."/>
            <person name="Bellafiore S."/>
        </authorList>
    </citation>
    <scope>NUCLEOTIDE SEQUENCE</scope>
    <source>
        <strain evidence="2">VN-18</strain>
    </source>
</reference>
<feature type="chain" id="PRO_5035807756" evidence="1">
    <location>
        <begin position="19"/>
        <end position="77"/>
    </location>
</feature>
<name>A0A8S9ZV72_9BILA</name>
<gene>
    <name evidence="2" type="ORF">Mgra_00003035</name>
</gene>
<dbReference type="AlphaFoldDB" id="A0A8S9ZV72"/>
<evidence type="ECO:0000313" key="2">
    <source>
        <dbReference type="EMBL" id="KAF7637519.1"/>
    </source>
</evidence>
<feature type="signal peptide" evidence="1">
    <location>
        <begin position="1"/>
        <end position="18"/>
    </location>
</feature>